<evidence type="ECO:0000313" key="3">
    <source>
        <dbReference type="Proteomes" id="UP001417504"/>
    </source>
</evidence>
<accession>A0AAP0I6Q2</accession>
<comment type="caution">
    <text evidence="2">The sequence shown here is derived from an EMBL/GenBank/DDBJ whole genome shotgun (WGS) entry which is preliminary data.</text>
</comment>
<reference evidence="2 3" key="1">
    <citation type="submission" date="2024-01" db="EMBL/GenBank/DDBJ databases">
        <title>Genome assemblies of Stephania.</title>
        <authorList>
            <person name="Yang L."/>
        </authorList>
    </citation>
    <scope>NUCLEOTIDE SEQUENCE [LARGE SCALE GENOMIC DNA]</scope>
    <source>
        <strain evidence="2">QJT</strain>
        <tissue evidence="2">Leaf</tissue>
    </source>
</reference>
<feature type="compositionally biased region" description="Basic and acidic residues" evidence="1">
    <location>
        <begin position="156"/>
        <end position="165"/>
    </location>
</feature>
<evidence type="ECO:0000256" key="1">
    <source>
        <dbReference type="SAM" id="MobiDB-lite"/>
    </source>
</evidence>
<name>A0AAP0I6Q2_9MAGN</name>
<dbReference type="EMBL" id="JBBNAE010000007">
    <property type="protein sequence ID" value="KAK9109682.1"/>
    <property type="molecule type" value="Genomic_DNA"/>
</dbReference>
<feature type="region of interest" description="Disordered" evidence="1">
    <location>
        <begin position="103"/>
        <end position="165"/>
    </location>
</feature>
<evidence type="ECO:0000313" key="2">
    <source>
        <dbReference type="EMBL" id="KAK9109682.1"/>
    </source>
</evidence>
<organism evidence="2 3">
    <name type="scientific">Stephania japonica</name>
    <dbReference type="NCBI Taxonomy" id="461633"/>
    <lineage>
        <taxon>Eukaryota</taxon>
        <taxon>Viridiplantae</taxon>
        <taxon>Streptophyta</taxon>
        <taxon>Embryophyta</taxon>
        <taxon>Tracheophyta</taxon>
        <taxon>Spermatophyta</taxon>
        <taxon>Magnoliopsida</taxon>
        <taxon>Ranunculales</taxon>
        <taxon>Menispermaceae</taxon>
        <taxon>Menispermoideae</taxon>
        <taxon>Cissampelideae</taxon>
        <taxon>Stephania</taxon>
    </lineage>
</organism>
<protein>
    <submittedName>
        <fullName evidence="2">Uncharacterized protein</fullName>
    </submittedName>
</protein>
<keyword evidence="3" id="KW-1185">Reference proteome</keyword>
<dbReference type="AlphaFoldDB" id="A0AAP0I6Q2"/>
<sequence length="165" mass="17559">MDVNEVVGADPSVLKVTDSMADIPTGKRKKAVVNIKSKKKEGAIGSHHINKVTTGNGSLNLVKKGGGLNAEEHFAVCFADKTLNMQVQEKARAKGSVPSPLELLRYSSTGGHPSDVTKGINVKGSLKVRNRRRDEMGKMKVDVDMTSSSSEEALESSDKEPAGPS</sequence>
<proteinExistence type="predicted"/>
<dbReference type="Proteomes" id="UP001417504">
    <property type="component" value="Unassembled WGS sequence"/>
</dbReference>
<gene>
    <name evidence="2" type="ORF">Sjap_017742</name>
</gene>
<feature type="compositionally biased region" description="Basic and acidic residues" evidence="1">
    <location>
        <begin position="132"/>
        <end position="143"/>
    </location>
</feature>